<reference evidence="1 2" key="1">
    <citation type="journal article" date="2003" name="Nature">
        <title>The genome sequence of the filamentous fungus Neurospora crassa.</title>
        <authorList>
            <person name="Galagan J.E."/>
            <person name="Calvo S.E."/>
            <person name="Borkovich K.A."/>
            <person name="Selker E.U."/>
            <person name="Read N.D."/>
            <person name="Jaffe D."/>
            <person name="FitzHugh W."/>
            <person name="Ma L.J."/>
            <person name="Smirnov S."/>
            <person name="Purcell S."/>
            <person name="Rehman B."/>
            <person name="Elkins T."/>
            <person name="Engels R."/>
            <person name="Wang S."/>
            <person name="Nielsen C.B."/>
            <person name="Butler J."/>
            <person name="Endrizzi M."/>
            <person name="Qui D."/>
            <person name="Ianakiev P."/>
            <person name="Bell-Pedersen D."/>
            <person name="Nelson M.A."/>
            <person name="Werner-Washburne M."/>
            <person name="Selitrennikoff C.P."/>
            <person name="Kinsey J.A."/>
            <person name="Braun E.L."/>
            <person name="Zelter A."/>
            <person name="Schulte U."/>
            <person name="Kothe G.O."/>
            <person name="Jedd G."/>
            <person name="Mewes W."/>
            <person name="Staben C."/>
            <person name="Marcotte E."/>
            <person name="Greenberg D."/>
            <person name="Roy A."/>
            <person name="Foley K."/>
            <person name="Naylor J."/>
            <person name="Stange-Thomann N."/>
            <person name="Barrett R."/>
            <person name="Gnerre S."/>
            <person name="Kamal M."/>
            <person name="Kamvysselis M."/>
            <person name="Mauceli E."/>
            <person name="Bielke C."/>
            <person name="Rudd S."/>
            <person name="Frishman D."/>
            <person name="Krystofova S."/>
            <person name="Rasmussen C."/>
            <person name="Metzenberg R.L."/>
            <person name="Perkins D.D."/>
            <person name="Kroken S."/>
            <person name="Cogoni C."/>
            <person name="Macino G."/>
            <person name="Catcheside D."/>
            <person name="Li W."/>
            <person name="Pratt R.J."/>
            <person name="Osmani S.A."/>
            <person name="DeSouza C.P."/>
            <person name="Glass L."/>
            <person name="Orbach M.J."/>
            <person name="Berglund J.A."/>
            <person name="Voelker R."/>
            <person name="Yarden O."/>
            <person name="Plamann M."/>
            <person name="Seiler S."/>
            <person name="Dunlap J."/>
            <person name="Radford A."/>
            <person name="Aramayo R."/>
            <person name="Natvig D.O."/>
            <person name="Alex L.A."/>
            <person name="Mannhaupt G."/>
            <person name="Ebbole D.J."/>
            <person name="Freitag M."/>
            <person name="Paulsen I."/>
            <person name="Sachs M.S."/>
            <person name="Lander E.S."/>
            <person name="Nusbaum C."/>
            <person name="Birren B."/>
        </authorList>
    </citation>
    <scope>NUCLEOTIDE SEQUENCE [LARGE SCALE GENOMIC DNA]</scope>
    <source>
        <strain evidence="2">ATCC 24698 / 74-OR23-1A / CBS 708.71 / DSM 1257 / FGSC 987</strain>
    </source>
</reference>
<proteinExistence type="predicted"/>
<organism evidence="1 2">
    <name type="scientific">Neurospora crassa (strain ATCC 24698 / 74-OR23-1A / CBS 708.71 / DSM 1257 / FGSC 987)</name>
    <dbReference type="NCBI Taxonomy" id="367110"/>
    <lineage>
        <taxon>Eukaryota</taxon>
        <taxon>Fungi</taxon>
        <taxon>Dikarya</taxon>
        <taxon>Ascomycota</taxon>
        <taxon>Pezizomycotina</taxon>
        <taxon>Sordariomycetes</taxon>
        <taxon>Sordariomycetidae</taxon>
        <taxon>Sordariales</taxon>
        <taxon>Sordariaceae</taxon>
        <taxon>Neurospora</taxon>
    </lineage>
</organism>
<dbReference type="RefSeq" id="XP_011393664.1">
    <property type="nucleotide sequence ID" value="XM_011395362.1"/>
</dbReference>
<name>V5IMX7_NEUCR</name>
<accession>V5IMX7</accession>
<dbReference type="AlphaFoldDB" id="V5IMX7"/>
<dbReference type="InParanoid" id="V5IMX7"/>
<dbReference type="VEuPathDB" id="FungiDB:NCU16500"/>
<dbReference type="EMBL" id="CM002237">
    <property type="protein sequence ID" value="ESA43478.1"/>
    <property type="molecule type" value="Genomic_DNA"/>
</dbReference>
<gene>
    <name evidence="1" type="ORF">NCU16500</name>
</gene>
<evidence type="ECO:0000313" key="1">
    <source>
        <dbReference type="EMBL" id="ESA43478.1"/>
    </source>
</evidence>
<dbReference type="Proteomes" id="UP000001805">
    <property type="component" value="Chromosome 6, Linkage Group II"/>
</dbReference>
<protein>
    <submittedName>
        <fullName evidence="1">Uncharacterized protein</fullName>
    </submittedName>
</protein>
<sequence>MDTQHVSCPLSCQQQDVQPRTVNSQHTQPTLLRFNTQSFTVCSILHSTSNQPFHDTTDSRQLELRSTLGILSSPPAELNSNREVCLECVHGVLCPTMDYVTAHAGIPSLPSHGAPRAHRWGRRCVSLSIKPMVFLHPRFRSDANDHFATPSLTGWIMRTMFLSIVCRDPRRDCRV</sequence>
<dbReference type="GeneID" id="23569503"/>
<evidence type="ECO:0000313" key="2">
    <source>
        <dbReference type="Proteomes" id="UP000001805"/>
    </source>
</evidence>
<dbReference type="KEGG" id="ncr:NCU16500"/>
<keyword evidence="2" id="KW-1185">Reference proteome</keyword>